<feature type="compositionally biased region" description="Basic and acidic residues" evidence="1">
    <location>
        <begin position="196"/>
        <end position="206"/>
    </location>
</feature>
<protein>
    <submittedName>
        <fullName evidence="3">Uncharacterized protein</fullName>
    </submittedName>
</protein>
<evidence type="ECO:0000313" key="3">
    <source>
        <dbReference type="EMBL" id="KDR72530.1"/>
    </source>
</evidence>
<feature type="transmembrane region" description="Helical" evidence="2">
    <location>
        <begin position="71"/>
        <end position="96"/>
    </location>
</feature>
<dbReference type="Proteomes" id="UP000027222">
    <property type="component" value="Unassembled WGS sequence"/>
</dbReference>
<organism evidence="3 4">
    <name type="scientific">Galerina marginata (strain CBS 339.88)</name>
    <dbReference type="NCBI Taxonomy" id="685588"/>
    <lineage>
        <taxon>Eukaryota</taxon>
        <taxon>Fungi</taxon>
        <taxon>Dikarya</taxon>
        <taxon>Basidiomycota</taxon>
        <taxon>Agaricomycotina</taxon>
        <taxon>Agaricomycetes</taxon>
        <taxon>Agaricomycetidae</taxon>
        <taxon>Agaricales</taxon>
        <taxon>Agaricineae</taxon>
        <taxon>Strophariaceae</taxon>
        <taxon>Galerina</taxon>
    </lineage>
</organism>
<dbReference type="AlphaFoldDB" id="A0A067SNM7"/>
<keyword evidence="2" id="KW-0472">Membrane</keyword>
<evidence type="ECO:0000313" key="4">
    <source>
        <dbReference type="Proteomes" id="UP000027222"/>
    </source>
</evidence>
<dbReference type="PROSITE" id="PS51257">
    <property type="entry name" value="PROKAR_LIPOPROTEIN"/>
    <property type="match status" value="1"/>
</dbReference>
<keyword evidence="2" id="KW-0812">Transmembrane</keyword>
<feature type="region of interest" description="Disordered" evidence="1">
    <location>
        <begin position="192"/>
        <end position="231"/>
    </location>
</feature>
<feature type="compositionally biased region" description="Polar residues" evidence="1">
    <location>
        <begin position="364"/>
        <end position="374"/>
    </location>
</feature>
<dbReference type="EMBL" id="KL142388">
    <property type="protein sequence ID" value="KDR72530.1"/>
    <property type="molecule type" value="Genomic_DNA"/>
</dbReference>
<dbReference type="HOGENOM" id="CLU_042883_0_0_1"/>
<evidence type="ECO:0000256" key="1">
    <source>
        <dbReference type="SAM" id="MobiDB-lite"/>
    </source>
</evidence>
<feature type="region of interest" description="Disordered" evidence="1">
    <location>
        <begin position="331"/>
        <end position="374"/>
    </location>
</feature>
<dbReference type="OrthoDB" id="3256745at2759"/>
<gene>
    <name evidence="3" type="ORF">GALMADRAFT_751821</name>
</gene>
<proteinExistence type="predicted"/>
<feature type="region of interest" description="Disordered" evidence="1">
    <location>
        <begin position="253"/>
        <end position="307"/>
    </location>
</feature>
<feature type="transmembrane region" description="Helical" evidence="2">
    <location>
        <begin position="117"/>
        <end position="141"/>
    </location>
</feature>
<evidence type="ECO:0000256" key="2">
    <source>
        <dbReference type="SAM" id="Phobius"/>
    </source>
</evidence>
<keyword evidence="2" id="KW-1133">Transmembrane helix</keyword>
<sequence length="374" mass="40872">MLSFGLKIAWFVLSLTGLLGCWTVLLAFGRVVGSLWGPFLFGFGNLLLQGMFCLGMIYRMDPFAMPRSFCIAQTIIITSGVFVLTGVSSALSLATTMAVLKPKMWADGTRALRWRPIYVYPAVVFPIVASTIHAVLVLTLNSAHPSDDMHCDSTSPEWVRFFGYAGVPFVVSWISIYLTIKSIIRVHKTNQHLQRARPDVSRDDFTSSRPRKQRTRRVSFTGRASHGPSVKRELVSPAIASLAPAARKFHLPFRAPGPSPISEPRSSSICGPLEDQDDETSSVVSFPTFAHPGSGSTLTEGRLPGAANQPKADEMVEEPELHDLGVIHVVDSGDESGDWNEDKADLRSEESDIGKDEFPMTEAMPSTSRTSAGT</sequence>
<feature type="transmembrane region" description="Helical" evidence="2">
    <location>
        <begin position="161"/>
        <end position="180"/>
    </location>
</feature>
<name>A0A067SNM7_GALM3</name>
<accession>A0A067SNM7</accession>
<feature type="transmembrane region" description="Helical" evidence="2">
    <location>
        <begin position="35"/>
        <end position="59"/>
    </location>
</feature>
<keyword evidence="4" id="KW-1185">Reference proteome</keyword>
<feature type="compositionally biased region" description="Basic and acidic residues" evidence="1">
    <location>
        <begin position="340"/>
        <end position="358"/>
    </location>
</feature>
<reference evidence="4" key="1">
    <citation type="journal article" date="2014" name="Proc. Natl. Acad. Sci. U.S.A.">
        <title>Extensive sampling of basidiomycete genomes demonstrates inadequacy of the white-rot/brown-rot paradigm for wood decay fungi.</title>
        <authorList>
            <person name="Riley R."/>
            <person name="Salamov A.A."/>
            <person name="Brown D.W."/>
            <person name="Nagy L.G."/>
            <person name="Floudas D."/>
            <person name="Held B.W."/>
            <person name="Levasseur A."/>
            <person name="Lombard V."/>
            <person name="Morin E."/>
            <person name="Otillar R."/>
            <person name="Lindquist E.A."/>
            <person name="Sun H."/>
            <person name="LaButti K.M."/>
            <person name="Schmutz J."/>
            <person name="Jabbour D."/>
            <person name="Luo H."/>
            <person name="Baker S.E."/>
            <person name="Pisabarro A.G."/>
            <person name="Walton J.D."/>
            <person name="Blanchette R.A."/>
            <person name="Henrissat B."/>
            <person name="Martin F."/>
            <person name="Cullen D."/>
            <person name="Hibbett D.S."/>
            <person name="Grigoriev I.V."/>
        </authorList>
    </citation>
    <scope>NUCLEOTIDE SEQUENCE [LARGE SCALE GENOMIC DNA]</scope>
    <source>
        <strain evidence="4">CBS 339.88</strain>
    </source>
</reference>
<feature type="transmembrane region" description="Helical" evidence="2">
    <location>
        <begin position="6"/>
        <end position="28"/>
    </location>
</feature>